<dbReference type="Proteomes" id="UP000297720">
    <property type="component" value="Unassembled WGS sequence"/>
</dbReference>
<dbReference type="GO" id="GO:0008270">
    <property type="term" value="F:zinc ion binding"/>
    <property type="evidence" value="ECO:0007669"/>
    <property type="project" value="UniProtKB-UniRule"/>
</dbReference>
<evidence type="ECO:0000313" key="7">
    <source>
        <dbReference type="EMBL" id="TFF76283.1"/>
    </source>
</evidence>
<organism evidence="8 10">
    <name type="scientific">Aeromonas taiwanensis</name>
    <dbReference type="NCBI Taxonomy" id="633417"/>
    <lineage>
        <taxon>Bacteria</taxon>
        <taxon>Pseudomonadati</taxon>
        <taxon>Pseudomonadota</taxon>
        <taxon>Gammaproteobacteria</taxon>
        <taxon>Aeromonadales</taxon>
        <taxon>Aeromonadaceae</taxon>
        <taxon>Aeromonas</taxon>
    </lineage>
</organism>
<evidence type="ECO:0000313" key="10">
    <source>
        <dbReference type="Proteomes" id="UP000297914"/>
    </source>
</evidence>
<dbReference type="Pfam" id="PF00962">
    <property type="entry name" value="A_deaminase"/>
    <property type="match status" value="1"/>
</dbReference>
<dbReference type="EMBL" id="QORK01000018">
    <property type="protein sequence ID" value="TFF80721.1"/>
    <property type="molecule type" value="Genomic_DNA"/>
</dbReference>
<dbReference type="InterPro" id="IPR001365">
    <property type="entry name" value="A_deaminase_dom"/>
</dbReference>
<evidence type="ECO:0000256" key="2">
    <source>
        <dbReference type="ARBA" id="ARBA00022801"/>
    </source>
</evidence>
<feature type="domain" description="Adenosine deaminase" evidence="6">
    <location>
        <begin position="9"/>
        <end position="327"/>
    </location>
</feature>
<dbReference type="NCBIfam" id="NF006850">
    <property type="entry name" value="PRK09358.1-6"/>
    <property type="match status" value="1"/>
</dbReference>
<dbReference type="GO" id="GO:0043103">
    <property type="term" value="P:hypoxanthine salvage"/>
    <property type="evidence" value="ECO:0007669"/>
    <property type="project" value="UniProtKB-UniRule"/>
</dbReference>
<feature type="binding site" evidence="5">
    <location>
        <position position="16"/>
    </location>
    <ligand>
        <name>Zn(2+)</name>
        <dbReference type="ChEBI" id="CHEBI:29105"/>
        <note>catalytic</note>
    </ligand>
</feature>
<dbReference type="FunFam" id="3.20.20.140:FF:000039">
    <property type="entry name" value="Adenine deaminase"/>
    <property type="match status" value="1"/>
</dbReference>
<comment type="function">
    <text evidence="5">Catalyzes the hydrolytic deamination of adenine to hypoxanthine. Plays an important role in the purine salvage pathway and in nitrogen catabolism.</text>
</comment>
<dbReference type="SUPFAM" id="SSF51556">
    <property type="entry name" value="Metallo-dependent hydrolases"/>
    <property type="match status" value="1"/>
</dbReference>
<name>A0A5F0KB98_9GAMM</name>
<dbReference type="GO" id="GO:0005829">
    <property type="term" value="C:cytosol"/>
    <property type="evidence" value="ECO:0007669"/>
    <property type="project" value="TreeGrafter"/>
</dbReference>
<dbReference type="HAMAP" id="MF_01962">
    <property type="entry name" value="Adenine_deaminase"/>
    <property type="match status" value="1"/>
</dbReference>
<dbReference type="InterPro" id="IPR032466">
    <property type="entry name" value="Metal_Hydrolase"/>
</dbReference>
<proteinExistence type="inferred from homology"/>
<keyword evidence="4 5" id="KW-0546">Nucleotide metabolism</keyword>
<comment type="catalytic activity">
    <reaction evidence="5">
        <text>adenine + H2O + H(+) = hypoxanthine + NH4(+)</text>
        <dbReference type="Rhea" id="RHEA:23688"/>
        <dbReference type="ChEBI" id="CHEBI:15377"/>
        <dbReference type="ChEBI" id="CHEBI:15378"/>
        <dbReference type="ChEBI" id="CHEBI:16708"/>
        <dbReference type="ChEBI" id="CHEBI:17368"/>
        <dbReference type="ChEBI" id="CHEBI:28938"/>
        <dbReference type="EC" id="3.5.4.2"/>
    </reaction>
</comment>
<feature type="binding site" evidence="5">
    <location>
        <position position="276"/>
    </location>
    <ligand>
        <name>substrate</name>
    </ligand>
</feature>
<keyword evidence="2 5" id="KW-0378">Hydrolase</keyword>
<keyword evidence="9" id="KW-1185">Reference proteome</keyword>
<dbReference type="AlphaFoldDB" id="A0A5F0KB98"/>
<dbReference type="NCBIfam" id="TIGR01430">
    <property type="entry name" value="aden_deam"/>
    <property type="match status" value="1"/>
</dbReference>
<sequence length="339" mass="38059">MDTFIADLPKLELHLHIEGTLEPELMFALARRNGVALPWPDVASLRTAYEFDSLQSFLDLYYQGASVLVTEQDFFDLTWAYLERCVADHVVHVEIFFDPQTHTARGIPFETVLGGIERALKDGEEAFGISWRLIMSFLRHLSEEEAFATLAEAEPHLARLHGIGLDSSELGNPPGKFARVFARCRELGLPAVAHAGEEGPADYIWQSIQELQIRRIDHGVRCSDEPELVRYLADTRLPLTVCPLSNVRLRVFDEMAHHNVLHLLEQGLCVTINSDDPAYFGGYMGANFRALVQGLGASREQLCRLCLNAVEASWLDLADKVRLTREIRGYAATHGVILH</sequence>
<gene>
    <name evidence="7" type="ORF">DRM93_09735</name>
    <name evidence="8" type="ORF">DRM94_09735</name>
</gene>
<evidence type="ECO:0000256" key="5">
    <source>
        <dbReference type="HAMAP-Rule" id="MF_01962"/>
    </source>
</evidence>
<comment type="caution">
    <text evidence="8">The sequence shown here is derived from an EMBL/GenBank/DDBJ whole genome shotgun (WGS) entry which is preliminary data.</text>
</comment>
<dbReference type="OrthoDB" id="105475at2"/>
<keyword evidence="3 5" id="KW-0862">Zinc</keyword>
<reference evidence="8 10" key="1">
    <citation type="submission" date="2018-06" db="EMBL/GenBank/DDBJ databases">
        <title>Occurrence of a novel blaKPC-2- and qnrS2- harbouring IncP6 plasmid from Aeromonas taiwanensis isolates recovered from the river sediments.</title>
        <authorList>
            <person name="Zheng B."/>
            <person name="Yu X."/>
            <person name="Xiao Y."/>
        </authorList>
    </citation>
    <scope>NUCLEOTIDE SEQUENCE [LARGE SCALE GENOMIC DNA]</scope>
    <source>
        <strain evidence="7 9">1713</strain>
        <strain evidence="8 10">198</strain>
    </source>
</reference>
<evidence type="ECO:0000259" key="6">
    <source>
        <dbReference type="Pfam" id="PF00962"/>
    </source>
</evidence>
<dbReference type="RefSeq" id="WP_134695633.1">
    <property type="nucleotide sequence ID" value="NZ_CALKSX010000085.1"/>
</dbReference>
<dbReference type="GO" id="GO:0009117">
    <property type="term" value="P:nucleotide metabolic process"/>
    <property type="evidence" value="ECO:0007669"/>
    <property type="project" value="UniProtKB-KW"/>
</dbReference>
<evidence type="ECO:0000256" key="4">
    <source>
        <dbReference type="ARBA" id="ARBA00023080"/>
    </source>
</evidence>
<keyword evidence="1 5" id="KW-0479">Metal-binding</keyword>
<dbReference type="PANTHER" id="PTHR43114">
    <property type="entry name" value="ADENINE DEAMINASE"/>
    <property type="match status" value="1"/>
</dbReference>
<feature type="active site" description="Proton donor" evidence="5">
    <location>
        <position position="197"/>
    </location>
</feature>
<evidence type="ECO:0000313" key="8">
    <source>
        <dbReference type="EMBL" id="TFF80721.1"/>
    </source>
</evidence>
<feature type="binding site" evidence="5">
    <location>
        <position position="194"/>
    </location>
    <ligand>
        <name>Zn(2+)</name>
        <dbReference type="ChEBI" id="CHEBI:29105"/>
        <note>catalytic</note>
    </ligand>
</feature>
<dbReference type="PANTHER" id="PTHR43114:SF6">
    <property type="entry name" value="ADENINE DEAMINASE"/>
    <property type="match status" value="1"/>
</dbReference>
<dbReference type="EMBL" id="QORL01000018">
    <property type="protein sequence ID" value="TFF76283.1"/>
    <property type="molecule type" value="Genomic_DNA"/>
</dbReference>
<dbReference type="InterPro" id="IPR006330">
    <property type="entry name" value="Ado/ade_deaminase"/>
</dbReference>
<dbReference type="GO" id="GO:0006146">
    <property type="term" value="P:adenine catabolic process"/>
    <property type="evidence" value="ECO:0007669"/>
    <property type="project" value="UniProtKB-UniRule"/>
</dbReference>
<dbReference type="EC" id="3.5.4.2" evidence="5"/>
<evidence type="ECO:0000256" key="3">
    <source>
        <dbReference type="ARBA" id="ARBA00022833"/>
    </source>
</evidence>
<evidence type="ECO:0000313" key="9">
    <source>
        <dbReference type="Proteomes" id="UP000297720"/>
    </source>
</evidence>
<dbReference type="Proteomes" id="UP000297914">
    <property type="component" value="Unassembled WGS sequence"/>
</dbReference>
<dbReference type="Gene3D" id="3.20.20.140">
    <property type="entry name" value="Metal-dependent hydrolases"/>
    <property type="match status" value="1"/>
</dbReference>
<dbReference type="InterPro" id="IPR028892">
    <property type="entry name" value="ADE"/>
</dbReference>
<comment type="similarity">
    <text evidence="5">Belongs to the metallo-dependent hydrolases superfamily. Adenosine and AMP deaminases family. Adenine deaminase type 2 subfamily.</text>
</comment>
<accession>A0A5F0KB98</accession>
<dbReference type="GO" id="GO:0000034">
    <property type="term" value="F:adenine deaminase activity"/>
    <property type="evidence" value="ECO:0007669"/>
    <property type="project" value="UniProtKB-UniRule"/>
</dbReference>
<feature type="site" description="Important for catalytic activity" evidence="5">
    <location>
        <position position="218"/>
    </location>
</feature>
<comment type="cofactor">
    <cofactor evidence="5">
        <name>Zn(2+)</name>
        <dbReference type="ChEBI" id="CHEBI:29105"/>
    </cofactor>
    <text evidence="5">Binds 1 zinc ion per subunit.</text>
</comment>
<feature type="binding site" evidence="5">
    <location>
        <position position="14"/>
    </location>
    <ligand>
        <name>Zn(2+)</name>
        <dbReference type="ChEBI" id="CHEBI:29105"/>
        <note>catalytic</note>
    </ligand>
</feature>
<evidence type="ECO:0000256" key="1">
    <source>
        <dbReference type="ARBA" id="ARBA00022723"/>
    </source>
</evidence>
<dbReference type="CDD" id="cd01320">
    <property type="entry name" value="ADA"/>
    <property type="match status" value="1"/>
</dbReference>
<feature type="binding site" evidence="5">
    <location>
        <position position="275"/>
    </location>
    <ligand>
        <name>Zn(2+)</name>
        <dbReference type="ChEBI" id="CHEBI:29105"/>
        <note>catalytic</note>
    </ligand>
</feature>
<protein>
    <recommendedName>
        <fullName evidence="5">Adenine deaminase</fullName>
        <shortName evidence="5">ADE</shortName>
        <ecNumber evidence="5">3.5.4.2</ecNumber>
    </recommendedName>
    <alternativeName>
        <fullName evidence="5">Adenine aminohydrolase</fullName>
        <shortName evidence="5">AAH</shortName>
    </alternativeName>
</protein>